<evidence type="ECO:0000256" key="1">
    <source>
        <dbReference type="SAM" id="MobiDB-lite"/>
    </source>
</evidence>
<accession>A0A165QDT1</accession>
<evidence type="ECO:0000313" key="2">
    <source>
        <dbReference type="EMBL" id="KZW03462.1"/>
    </source>
</evidence>
<name>A0A165QDT1_EXIGL</name>
<feature type="compositionally biased region" description="Polar residues" evidence="1">
    <location>
        <begin position="151"/>
        <end position="169"/>
    </location>
</feature>
<sequence length="169" mass="18351">MSVTKFDLVLDYGCSVVNASLPVVCQLSLDRVLLLDRNELDHSIFVIPPPSTKPPPTSFESLEICTGLLGQLKLIARGILVASHESFANIILVLLLDRNELDHSIFVIPSPSTKPPPTSFESLESLFSRIEVPLEKVVVANQPMAKPKLLSSLSAGNKPSQKPPTTTAR</sequence>
<dbReference type="Proteomes" id="UP000077266">
    <property type="component" value="Unassembled WGS sequence"/>
</dbReference>
<dbReference type="AlphaFoldDB" id="A0A165QDT1"/>
<feature type="region of interest" description="Disordered" evidence="1">
    <location>
        <begin position="149"/>
        <end position="169"/>
    </location>
</feature>
<dbReference type="EMBL" id="KV425883">
    <property type="protein sequence ID" value="KZW03462.1"/>
    <property type="molecule type" value="Genomic_DNA"/>
</dbReference>
<evidence type="ECO:0000313" key="3">
    <source>
        <dbReference type="Proteomes" id="UP000077266"/>
    </source>
</evidence>
<dbReference type="InParanoid" id="A0A165QDT1"/>
<proteinExistence type="predicted"/>
<organism evidence="2 3">
    <name type="scientific">Exidia glandulosa HHB12029</name>
    <dbReference type="NCBI Taxonomy" id="1314781"/>
    <lineage>
        <taxon>Eukaryota</taxon>
        <taxon>Fungi</taxon>
        <taxon>Dikarya</taxon>
        <taxon>Basidiomycota</taxon>
        <taxon>Agaricomycotina</taxon>
        <taxon>Agaricomycetes</taxon>
        <taxon>Auriculariales</taxon>
        <taxon>Exidiaceae</taxon>
        <taxon>Exidia</taxon>
    </lineage>
</organism>
<keyword evidence="3" id="KW-1185">Reference proteome</keyword>
<protein>
    <submittedName>
        <fullName evidence="2">Uncharacterized protein</fullName>
    </submittedName>
</protein>
<gene>
    <name evidence="2" type="ORF">EXIGLDRAFT_758815</name>
</gene>
<reference evidence="2 3" key="1">
    <citation type="journal article" date="2016" name="Mol. Biol. Evol.">
        <title>Comparative Genomics of Early-Diverging Mushroom-Forming Fungi Provides Insights into the Origins of Lignocellulose Decay Capabilities.</title>
        <authorList>
            <person name="Nagy L.G."/>
            <person name="Riley R."/>
            <person name="Tritt A."/>
            <person name="Adam C."/>
            <person name="Daum C."/>
            <person name="Floudas D."/>
            <person name="Sun H."/>
            <person name="Yadav J.S."/>
            <person name="Pangilinan J."/>
            <person name="Larsson K.H."/>
            <person name="Matsuura K."/>
            <person name="Barry K."/>
            <person name="Labutti K."/>
            <person name="Kuo R."/>
            <person name="Ohm R.A."/>
            <person name="Bhattacharya S.S."/>
            <person name="Shirouzu T."/>
            <person name="Yoshinaga Y."/>
            <person name="Martin F.M."/>
            <person name="Grigoriev I.V."/>
            <person name="Hibbett D.S."/>
        </authorList>
    </citation>
    <scope>NUCLEOTIDE SEQUENCE [LARGE SCALE GENOMIC DNA]</scope>
    <source>
        <strain evidence="2 3">HHB12029</strain>
    </source>
</reference>